<feature type="transmembrane region" description="Helical" evidence="1">
    <location>
        <begin position="7"/>
        <end position="24"/>
    </location>
</feature>
<dbReference type="Proteomes" id="UP000198921">
    <property type="component" value="Unassembled WGS sequence"/>
</dbReference>
<dbReference type="STRING" id="1137993.SAMN05660209_03798"/>
<dbReference type="InterPro" id="IPR045655">
    <property type="entry name" value="DUF6394"/>
</dbReference>
<feature type="transmembrane region" description="Helical" evidence="1">
    <location>
        <begin position="98"/>
        <end position="123"/>
    </location>
</feature>
<dbReference type="OrthoDB" id="3295158at2"/>
<dbReference type="Pfam" id="PF19931">
    <property type="entry name" value="DUF6394"/>
    <property type="match status" value="1"/>
</dbReference>
<sequence length="128" mass="13274">MDLREVVFGFFVVLAATLNFGYFVGDISDPTVHHPAGLIAAVTVNLLTTMLKWGDRTQLGAVHLATSLVADLQLLAALAVLGYAVLLSTGGMTAATTAVVVSLSGGALLANLVSVTILVVEVVSRPRR</sequence>
<protein>
    <submittedName>
        <fullName evidence="2">Uncharacterized protein</fullName>
    </submittedName>
</protein>
<dbReference type="RefSeq" id="WP_091159696.1">
    <property type="nucleotide sequence ID" value="NZ_FNOT01000012.1"/>
</dbReference>
<dbReference type="EMBL" id="FNOT01000012">
    <property type="protein sequence ID" value="SDY82205.1"/>
    <property type="molecule type" value="Genomic_DNA"/>
</dbReference>
<proteinExistence type="predicted"/>
<accession>A0A1H3N180</accession>
<organism evidence="2 3">
    <name type="scientific">Geodermatophilus africanus</name>
    <dbReference type="NCBI Taxonomy" id="1137993"/>
    <lineage>
        <taxon>Bacteria</taxon>
        <taxon>Bacillati</taxon>
        <taxon>Actinomycetota</taxon>
        <taxon>Actinomycetes</taxon>
        <taxon>Geodermatophilales</taxon>
        <taxon>Geodermatophilaceae</taxon>
        <taxon>Geodermatophilus</taxon>
    </lineage>
</organism>
<keyword evidence="1" id="KW-0812">Transmembrane</keyword>
<keyword evidence="1" id="KW-0472">Membrane</keyword>
<name>A0A1H3N180_9ACTN</name>
<keyword evidence="3" id="KW-1185">Reference proteome</keyword>
<reference evidence="3" key="1">
    <citation type="submission" date="2016-10" db="EMBL/GenBank/DDBJ databases">
        <authorList>
            <person name="Varghese N."/>
            <person name="Submissions S."/>
        </authorList>
    </citation>
    <scope>NUCLEOTIDE SEQUENCE [LARGE SCALE GENOMIC DNA]</scope>
    <source>
        <strain evidence="3">DSM 45422</strain>
    </source>
</reference>
<dbReference type="AlphaFoldDB" id="A0A1H3N180"/>
<gene>
    <name evidence="2" type="ORF">SAMN05660209_03798</name>
</gene>
<evidence type="ECO:0000313" key="3">
    <source>
        <dbReference type="Proteomes" id="UP000198921"/>
    </source>
</evidence>
<feature type="transmembrane region" description="Helical" evidence="1">
    <location>
        <begin position="61"/>
        <end position="86"/>
    </location>
</feature>
<evidence type="ECO:0000313" key="2">
    <source>
        <dbReference type="EMBL" id="SDY82205.1"/>
    </source>
</evidence>
<feature type="transmembrane region" description="Helical" evidence="1">
    <location>
        <begin position="36"/>
        <end position="54"/>
    </location>
</feature>
<evidence type="ECO:0000256" key="1">
    <source>
        <dbReference type="SAM" id="Phobius"/>
    </source>
</evidence>
<keyword evidence="1" id="KW-1133">Transmembrane helix</keyword>